<dbReference type="GO" id="GO:0016787">
    <property type="term" value="F:hydrolase activity"/>
    <property type="evidence" value="ECO:0007669"/>
    <property type="project" value="UniProtKB-KW"/>
</dbReference>
<protein>
    <submittedName>
        <fullName evidence="5">M20/M25/M40 family metallo-hydrolase</fullName>
    </submittedName>
</protein>
<evidence type="ECO:0000256" key="2">
    <source>
        <dbReference type="ARBA" id="ARBA00022801"/>
    </source>
</evidence>
<evidence type="ECO:0000256" key="1">
    <source>
        <dbReference type="ARBA" id="ARBA00001947"/>
    </source>
</evidence>
<dbReference type="PANTHER" id="PTHR43808">
    <property type="entry name" value="ACETYLORNITHINE DEACETYLASE"/>
    <property type="match status" value="1"/>
</dbReference>
<evidence type="ECO:0000313" key="6">
    <source>
        <dbReference type="Proteomes" id="UP000291949"/>
    </source>
</evidence>
<name>A0A7Z7YTN7_STACP</name>
<dbReference type="Pfam" id="PF01546">
    <property type="entry name" value="Peptidase_M20"/>
    <property type="match status" value="1"/>
</dbReference>
<keyword evidence="3" id="KW-0862">Zinc</keyword>
<dbReference type="NCBIfam" id="NF006365">
    <property type="entry name" value="PRK08588.1"/>
    <property type="match status" value="1"/>
</dbReference>
<dbReference type="SUPFAM" id="SSF53187">
    <property type="entry name" value="Zn-dependent exopeptidases"/>
    <property type="match status" value="1"/>
</dbReference>
<accession>A0A7Z7YTN7</accession>
<dbReference type="RefSeq" id="WP_154812197.1">
    <property type="nucleotide sequence ID" value="NZ_SCHC01000057.1"/>
</dbReference>
<evidence type="ECO:0000313" key="5">
    <source>
        <dbReference type="EMBL" id="TBW74461.1"/>
    </source>
</evidence>
<reference evidence="5 6" key="1">
    <citation type="journal article" date="2019" name="Sci. Transl. Med.">
        <title>Quorum sensing between bacterial species on the skin protects against epidermal injury in atopic dermatitis.</title>
        <authorList>
            <person name="Williams M.R."/>
        </authorList>
    </citation>
    <scope>NUCLEOTIDE SEQUENCE [LARGE SCALE GENOMIC DNA]</scope>
    <source>
        <strain evidence="5 6">H8</strain>
    </source>
</reference>
<sequence>MTVLSEQESIDILADIVNINTENNNEIEVCYYLKELLQRYDIESKIIEIEGKRSNLVAEIGSGRPVIGISGHMDVVSEGNHDDWTYDPFTLTEDQGYLYGRGAADMKSGLAALAIALIEIKESGKLTQGTIKFMATVGEEMEQSGSQQLFEKGYADDLDALLIAEPSFPSLVYAHKGSMDFRIKSKGRASHSSIPFLGQNAIKP</sequence>
<comment type="cofactor">
    <cofactor evidence="1">
        <name>Zn(2+)</name>
        <dbReference type="ChEBI" id="CHEBI:29105"/>
    </cofactor>
</comment>
<dbReference type="PROSITE" id="PS00759">
    <property type="entry name" value="ARGE_DAPE_CPG2_2"/>
    <property type="match status" value="1"/>
</dbReference>
<evidence type="ECO:0000256" key="3">
    <source>
        <dbReference type="ARBA" id="ARBA00022833"/>
    </source>
</evidence>
<dbReference type="Gene3D" id="3.40.630.10">
    <property type="entry name" value="Zn peptidases"/>
    <property type="match status" value="1"/>
</dbReference>
<feature type="non-terminal residue" evidence="5">
    <location>
        <position position="204"/>
    </location>
</feature>
<keyword evidence="2 5" id="KW-0378">Hydrolase</keyword>
<dbReference type="InterPro" id="IPR002933">
    <property type="entry name" value="Peptidase_M20"/>
</dbReference>
<dbReference type="InterPro" id="IPR011650">
    <property type="entry name" value="Peptidase_M20_dimer"/>
</dbReference>
<dbReference type="AlphaFoldDB" id="A0A7Z7YTN7"/>
<organism evidence="5 6">
    <name type="scientific">Staphylococcus capitis</name>
    <dbReference type="NCBI Taxonomy" id="29388"/>
    <lineage>
        <taxon>Bacteria</taxon>
        <taxon>Bacillati</taxon>
        <taxon>Bacillota</taxon>
        <taxon>Bacilli</taxon>
        <taxon>Bacillales</taxon>
        <taxon>Staphylococcaceae</taxon>
        <taxon>Staphylococcus</taxon>
    </lineage>
</organism>
<dbReference type="InterPro" id="IPR050072">
    <property type="entry name" value="Peptidase_M20A"/>
</dbReference>
<dbReference type="PANTHER" id="PTHR43808:SF8">
    <property type="entry name" value="PEPTIDASE M20 DIMERISATION DOMAIN-CONTAINING PROTEIN"/>
    <property type="match status" value="1"/>
</dbReference>
<dbReference type="Proteomes" id="UP000291949">
    <property type="component" value="Unassembled WGS sequence"/>
</dbReference>
<proteinExistence type="predicted"/>
<comment type="caution">
    <text evidence="5">The sequence shown here is derived from an EMBL/GenBank/DDBJ whole genome shotgun (WGS) entry which is preliminary data.</text>
</comment>
<dbReference type="PROSITE" id="PS00758">
    <property type="entry name" value="ARGE_DAPE_CPG2_1"/>
    <property type="match status" value="1"/>
</dbReference>
<dbReference type="EMBL" id="SCHC01000057">
    <property type="protein sequence ID" value="TBW74461.1"/>
    <property type="molecule type" value="Genomic_DNA"/>
</dbReference>
<feature type="domain" description="Peptidase M20 dimerisation" evidence="4">
    <location>
        <begin position="173"/>
        <end position="203"/>
    </location>
</feature>
<evidence type="ECO:0000259" key="4">
    <source>
        <dbReference type="Pfam" id="PF07687"/>
    </source>
</evidence>
<dbReference type="Pfam" id="PF07687">
    <property type="entry name" value="M20_dimer"/>
    <property type="match status" value="1"/>
</dbReference>
<dbReference type="InterPro" id="IPR001261">
    <property type="entry name" value="ArgE/DapE_CS"/>
</dbReference>
<gene>
    <name evidence="5" type="ORF">EQ811_12585</name>
</gene>